<reference evidence="2" key="1">
    <citation type="submission" date="2011-06" db="EMBL/GenBank/DDBJ databases">
        <title>The complete genome of chromosome of Runella slithyformis DSM 19594.</title>
        <authorList>
            <consortium name="US DOE Joint Genome Institute (JGI-PGF)"/>
            <person name="Lucas S."/>
            <person name="Han J."/>
            <person name="Lapidus A."/>
            <person name="Bruce D."/>
            <person name="Goodwin L."/>
            <person name="Pitluck S."/>
            <person name="Peters L."/>
            <person name="Kyrpides N."/>
            <person name="Mavromatis K."/>
            <person name="Ivanova N."/>
            <person name="Ovchinnikova G."/>
            <person name="Zhang X."/>
            <person name="Misra M."/>
            <person name="Detter J.C."/>
            <person name="Tapia R."/>
            <person name="Han C."/>
            <person name="Land M."/>
            <person name="Hauser L."/>
            <person name="Markowitz V."/>
            <person name="Cheng J.-F."/>
            <person name="Hugenholtz P."/>
            <person name="Woyke T."/>
            <person name="Wu D."/>
            <person name="Tindall B."/>
            <person name="Faehrich R."/>
            <person name="Brambilla E."/>
            <person name="Klenk H.-P."/>
            <person name="Eisen J.A."/>
        </authorList>
    </citation>
    <scope>NUCLEOTIDE SEQUENCE [LARGE SCALE GENOMIC DNA]</scope>
    <source>
        <strain evidence="2">ATCC 29530 / DSM 19594 / LMG 11500 / NCIMB 11436 / LSU 4</strain>
    </source>
</reference>
<reference evidence="1 2" key="2">
    <citation type="journal article" date="2012" name="Stand. Genomic Sci.">
        <title>Complete genome sequence of the aquatic bacterium Runella slithyformis type strain (LSU 4(T)).</title>
        <authorList>
            <person name="Copeland A."/>
            <person name="Zhang X."/>
            <person name="Misra M."/>
            <person name="Lapidus A."/>
            <person name="Nolan M."/>
            <person name="Lucas S."/>
            <person name="Deshpande S."/>
            <person name="Cheng J.F."/>
            <person name="Tapia R."/>
            <person name="Goodwin L.A."/>
            <person name="Pitluck S."/>
            <person name="Liolios K."/>
            <person name="Pagani I."/>
            <person name="Ivanova N."/>
            <person name="Mikhailova N."/>
            <person name="Pati A."/>
            <person name="Chen A."/>
            <person name="Palaniappan K."/>
            <person name="Land M."/>
            <person name="Hauser L."/>
            <person name="Pan C."/>
            <person name="Jeffries C.D."/>
            <person name="Detter J.C."/>
            <person name="Brambilla E.M."/>
            <person name="Rohde M."/>
            <person name="Djao O.D."/>
            <person name="Goker M."/>
            <person name="Sikorski J."/>
            <person name="Tindall B.J."/>
            <person name="Woyke T."/>
            <person name="Bristow J."/>
            <person name="Eisen J.A."/>
            <person name="Markowitz V."/>
            <person name="Hugenholtz P."/>
            <person name="Kyrpides N.C."/>
            <person name="Klenk H.P."/>
            <person name="Mavromatis K."/>
        </authorList>
    </citation>
    <scope>NUCLEOTIDE SEQUENCE [LARGE SCALE GENOMIC DNA]</scope>
    <source>
        <strain evidence="2">ATCC 29530 / DSM 19594 / LMG 11500 / NCIMB 11436 / LSU 4</strain>
    </source>
</reference>
<protein>
    <submittedName>
        <fullName evidence="1">Uncharacterized protein</fullName>
    </submittedName>
</protein>
<evidence type="ECO:0000313" key="1">
    <source>
        <dbReference type="EMBL" id="AEI51288.1"/>
    </source>
</evidence>
<dbReference type="AlphaFoldDB" id="A0A7U4E837"/>
<dbReference type="EMBL" id="CP002859">
    <property type="protein sequence ID" value="AEI51288.1"/>
    <property type="molecule type" value="Genomic_DNA"/>
</dbReference>
<proteinExistence type="predicted"/>
<dbReference type="KEGG" id="rsi:Runsl_4979"/>
<organism evidence="1 2">
    <name type="scientific">Runella slithyformis (strain ATCC 29530 / DSM 19594 / LMG 11500 / NCIMB 11436 / LSU 4)</name>
    <dbReference type="NCBI Taxonomy" id="761193"/>
    <lineage>
        <taxon>Bacteria</taxon>
        <taxon>Pseudomonadati</taxon>
        <taxon>Bacteroidota</taxon>
        <taxon>Cytophagia</taxon>
        <taxon>Cytophagales</taxon>
        <taxon>Spirosomataceae</taxon>
        <taxon>Runella</taxon>
    </lineage>
</organism>
<dbReference type="RefSeq" id="WP_013930571.1">
    <property type="nucleotide sequence ID" value="NC_015703.1"/>
</dbReference>
<gene>
    <name evidence="1" type="ordered locus">Runsl_4979</name>
</gene>
<name>A0A7U4E837_RUNSL</name>
<dbReference type="Proteomes" id="UP000000493">
    <property type="component" value="Chromosome"/>
</dbReference>
<accession>A0A7U4E837</accession>
<sequence length="163" mass="18499">MDQYLQQLLEDLRAAHKPETEFVPPALTEDEGIEAHFAEVERYLSGEYDQRISDVLGLMPEQFPPAERLTPEQMKSVAEAFTALLFSWNISTDLPDELPVEVAYPLLVTALDKKVYLADGGMVTIEFCPYAPWDCPFGELCQCKDVEADDIQEYKPGEDDFPF</sequence>
<keyword evidence="2" id="KW-1185">Reference proteome</keyword>
<evidence type="ECO:0000313" key="2">
    <source>
        <dbReference type="Proteomes" id="UP000000493"/>
    </source>
</evidence>